<evidence type="ECO:0008006" key="4">
    <source>
        <dbReference type="Google" id="ProtNLM"/>
    </source>
</evidence>
<name>A0A0F3IUW2_9PROT</name>
<dbReference type="InterPro" id="IPR005493">
    <property type="entry name" value="RraA/RraA-like"/>
</dbReference>
<organism evidence="2 3">
    <name type="scientific">Elstera litoralis</name>
    <dbReference type="NCBI Taxonomy" id="552518"/>
    <lineage>
        <taxon>Bacteria</taxon>
        <taxon>Pseudomonadati</taxon>
        <taxon>Pseudomonadota</taxon>
        <taxon>Alphaproteobacteria</taxon>
        <taxon>Rhodospirillales</taxon>
        <taxon>Rhodospirillaceae</taxon>
        <taxon>Elstera</taxon>
    </lineage>
</organism>
<accession>A0A0F3IUW2</accession>
<comment type="caution">
    <text evidence="2">The sequence shown here is derived from an EMBL/GenBank/DDBJ whole genome shotgun (WGS) entry which is preliminary data.</text>
</comment>
<dbReference type="EMBL" id="LAJY01000082">
    <property type="protein sequence ID" value="KJV10530.1"/>
    <property type="molecule type" value="Genomic_DNA"/>
</dbReference>
<dbReference type="InterPro" id="IPR036704">
    <property type="entry name" value="RraA/RraA-like_sf"/>
</dbReference>
<keyword evidence="1" id="KW-0460">Magnesium</keyword>
<comment type="cofactor">
    <cofactor evidence="1">
        <name>Mg(2+)</name>
        <dbReference type="ChEBI" id="CHEBI:18420"/>
    </cofactor>
</comment>
<feature type="binding site" evidence="1">
    <location>
        <position position="126"/>
    </location>
    <ligand>
        <name>Mg(2+)</name>
        <dbReference type="ChEBI" id="CHEBI:18420"/>
    </ligand>
</feature>
<dbReference type="AlphaFoldDB" id="A0A0F3IUW2"/>
<keyword evidence="1" id="KW-0479">Metal-binding</keyword>
<dbReference type="PANTHER" id="PTHR33254:SF16">
    <property type="entry name" value="BLR3842 PROTEIN"/>
    <property type="match status" value="1"/>
</dbReference>
<evidence type="ECO:0000313" key="3">
    <source>
        <dbReference type="Proteomes" id="UP000033774"/>
    </source>
</evidence>
<dbReference type="CDD" id="cd16841">
    <property type="entry name" value="RraA_family"/>
    <property type="match status" value="1"/>
</dbReference>
<evidence type="ECO:0000313" key="2">
    <source>
        <dbReference type="EMBL" id="KJV10530.1"/>
    </source>
</evidence>
<dbReference type="SUPFAM" id="SSF89562">
    <property type="entry name" value="RraA-like"/>
    <property type="match status" value="1"/>
</dbReference>
<protein>
    <recommendedName>
        <fullName evidence="4">Dimethylmenaquinone methyltransferase</fullName>
    </recommendedName>
</protein>
<dbReference type="NCBIfam" id="NF006093">
    <property type="entry name" value="PRK08245.1"/>
    <property type="match status" value="1"/>
</dbReference>
<feature type="binding site" evidence="1">
    <location>
        <position position="125"/>
    </location>
    <ligand>
        <name>substrate</name>
    </ligand>
</feature>
<reference evidence="2 3" key="1">
    <citation type="submission" date="2015-03" db="EMBL/GenBank/DDBJ databases">
        <title>Draft genome sequence of Elstera litoralis.</title>
        <authorList>
            <person name="Rahalkar M.C."/>
            <person name="Dhakephalkar P.K."/>
            <person name="Pore S.D."/>
            <person name="Arora P."/>
            <person name="Kapse N.G."/>
            <person name="Pandit P.S."/>
        </authorList>
    </citation>
    <scope>NUCLEOTIDE SEQUENCE [LARGE SCALE GENOMIC DNA]</scope>
    <source>
        <strain evidence="2 3">Dia-1</strain>
    </source>
</reference>
<keyword evidence="3" id="KW-1185">Reference proteome</keyword>
<evidence type="ECO:0000256" key="1">
    <source>
        <dbReference type="PIRSR" id="PIRSR605493-1"/>
    </source>
</evidence>
<dbReference type="PANTHER" id="PTHR33254">
    <property type="entry name" value="4-HYDROXY-4-METHYL-2-OXOGLUTARATE ALDOLASE 3-RELATED"/>
    <property type="match status" value="1"/>
</dbReference>
<dbReference type="OrthoDB" id="9805307at2"/>
<gene>
    <name evidence="2" type="ORF">VZ95_04260</name>
</gene>
<dbReference type="GO" id="GO:0046872">
    <property type="term" value="F:metal ion binding"/>
    <property type="evidence" value="ECO:0007669"/>
    <property type="project" value="UniProtKB-KW"/>
</dbReference>
<sequence length="239" mass="26056">MSALTPDIRAKLENVSTATLTTLLFKRGFRNLFIHGVKAITPKAKRLIGLAYTLRHIPAREDIDTPEVFRDPEHPQRKAVETMPQDHVLVMDCRQDVLAASAGGILVTRLMRRGVAGLVSDGGIRDSGDIGAMAFPVFCATPSAPANIIRHRTIDAGLPISCGGVPVYPGDLLVGDDDGVVVVPAHLIAEIAKEACEMEIFERFVMERVQAGDSIVGLYPPTHLETFEHFRVWRAENGV</sequence>
<dbReference type="Gene3D" id="3.50.30.40">
    <property type="entry name" value="Ribonuclease E inhibitor RraA/RraA-like"/>
    <property type="match status" value="1"/>
</dbReference>
<proteinExistence type="predicted"/>
<feature type="binding site" evidence="1">
    <location>
        <begin position="103"/>
        <end position="106"/>
    </location>
    <ligand>
        <name>substrate</name>
    </ligand>
</feature>
<dbReference type="Pfam" id="PF03737">
    <property type="entry name" value="RraA-like"/>
    <property type="match status" value="1"/>
</dbReference>
<dbReference type="RefSeq" id="WP_045774776.1">
    <property type="nucleotide sequence ID" value="NZ_LAJY01000082.1"/>
</dbReference>
<dbReference type="Proteomes" id="UP000033774">
    <property type="component" value="Unassembled WGS sequence"/>
</dbReference>